<protein>
    <submittedName>
        <fullName evidence="2">ABC-type glycerol-3-phosphate transport system substrate-binding protein</fullName>
    </submittedName>
</protein>
<evidence type="ECO:0000256" key="1">
    <source>
        <dbReference type="SAM" id="SignalP"/>
    </source>
</evidence>
<keyword evidence="3" id="KW-1185">Reference proteome</keyword>
<dbReference type="EMBL" id="VIVK01000003">
    <property type="protein sequence ID" value="TWD73009.1"/>
    <property type="molecule type" value="Genomic_DNA"/>
</dbReference>
<feature type="chain" id="PRO_5021920015" evidence="1">
    <location>
        <begin position="26"/>
        <end position="446"/>
    </location>
</feature>
<evidence type="ECO:0000313" key="3">
    <source>
        <dbReference type="Proteomes" id="UP000318380"/>
    </source>
</evidence>
<sequence length="446" mass="47015">MTGTRSLSSKAIALLALGGLGLPLAACGNDTASGGEVTITCSACQQSPTDPFLQYNYEAAQRFNQKFAGRYRIEVQQNQNAGSSPDRLQYYQRLALADDLPDLFQLNSGEIKSLQTTNKLRDFAGDLDADSGWKGSFLPSVFDALGGSDGQIWAIPQQRDALGMFYNKKLFASVGYAEFPATWAAFEQAAAKLKARGKTALAADGDWATMLMWVNLIGTQPGGKDFLTGGLGSGDYSGNAQAVKASETLRGWHSKGWVNSDSFSGDFQDAAAAYLSQSAASVANGPWFVKTSLKSKTAPAGLYRDTAYTTAPGWADGERGAIVVTGAGWVSGTQGDDDKAEAVTEFAKFVSSPEESLKQGQATGANPPVKVEPAAIAGAGLEPLSTGLAKAATTTRYTYPHVRVYGPAGFGNAWKNLWPAYAKGEIDTPEFLGRLGADATKRAGAK</sequence>
<evidence type="ECO:0000313" key="2">
    <source>
        <dbReference type="EMBL" id="TWD73009.1"/>
    </source>
</evidence>
<proteinExistence type="predicted"/>
<reference evidence="2 3" key="1">
    <citation type="submission" date="2019-06" db="EMBL/GenBank/DDBJ databases">
        <title>Sequencing the genomes of 1000 actinobacteria strains.</title>
        <authorList>
            <person name="Klenk H.-P."/>
        </authorList>
    </citation>
    <scope>NUCLEOTIDE SEQUENCE [LARGE SCALE GENOMIC DNA]</scope>
    <source>
        <strain evidence="2 3">DSM 24683</strain>
    </source>
</reference>
<gene>
    <name evidence="2" type="ORF">FB561_6893</name>
</gene>
<dbReference type="SUPFAM" id="SSF53850">
    <property type="entry name" value="Periplasmic binding protein-like II"/>
    <property type="match status" value="1"/>
</dbReference>
<dbReference type="Proteomes" id="UP000318380">
    <property type="component" value="Unassembled WGS sequence"/>
</dbReference>
<dbReference type="PANTHER" id="PTHR43649">
    <property type="entry name" value="ARABINOSE-BINDING PROTEIN-RELATED"/>
    <property type="match status" value="1"/>
</dbReference>
<dbReference type="AlphaFoldDB" id="A0A561B2C4"/>
<feature type="signal peptide" evidence="1">
    <location>
        <begin position="1"/>
        <end position="25"/>
    </location>
</feature>
<comment type="caution">
    <text evidence="2">The sequence shown here is derived from an EMBL/GenBank/DDBJ whole genome shotgun (WGS) entry which is preliminary data.</text>
</comment>
<name>A0A561B2C4_9ACTN</name>
<dbReference type="Gene3D" id="3.40.190.10">
    <property type="entry name" value="Periplasmic binding protein-like II"/>
    <property type="match status" value="1"/>
</dbReference>
<dbReference type="OrthoDB" id="7937990at2"/>
<dbReference type="PANTHER" id="PTHR43649:SF30">
    <property type="entry name" value="ABC TRANSPORTER SUBSTRATE-BINDING PROTEIN"/>
    <property type="match status" value="1"/>
</dbReference>
<accession>A0A561B2C4</accession>
<keyword evidence="1" id="KW-0732">Signal</keyword>
<dbReference type="RefSeq" id="WP_145814224.1">
    <property type="nucleotide sequence ID" value="NZ_VIVK01000003.1"/>
</dbReference>
<organism evidence="2 3">
    <name type="scientific">Kribbella amoyensis</name>
    <dbReference type="NCBI Taxonomy" id="996641"/>
    <lineage>
        <taxon>Bacteria</taxon>
        <taxon>Bacillati</taxon>
        <taxon>Actinomycetota</taxon>
        <taxon>Actinomycetes</taxon>
        <taxon>Propionibacteriales</taxon>
        <taxon>Kribbellaceae</taxon>
        <taxon>Kribbella</taxon>
    </lineage>
</organism>
<dbReference type="InterPro" id="IPR050490">
    <property type="entry name" value="Bact_solute-bd_prot1"/>
</dbReference>